<dbReference type="Proteomes" id="UP000216857">
    <property type="component" value="Unassembled WGS sequence"/>
</dbReference>
<dbReference type="InterPro" id="IPR023408">
    <property type="entry name" value="MscS_beta-dom_sf"/>
</dbReference>
<evidence type="ECO:0000259" key="10">
    <source>
        <dbReference type="Pfam" id="PF00924"/>
    </source>
</evidence>
<evidence type="ECO:0000256" key="4">
    <source>
        <dbReference type="ARBA" id="ARBA00022692"/>
    </source>
</evidence>
<feature type="compositionally biased region" description="Low complexity" evidence="7">
    <location>
        <begin position="263"/>
        <end position="277"/>
    </location>
</feature>
<dbReference type="OrthoDB" id="6500477at2"/>
<comment type="subcellular location">
    <subcellularLocation>
        <location evidence="1">Cell membrane</location>
        <topology evidence="1">Multi-pass membrane protein</topology>
    </subcellularLocation>
</comment>
<dbReference type="SUPFAM" id="SSF82861">
    <property type="entry name" value="Mechanosensitive channel protein MscS (YggB), transmembrane region"/>
    <property type="match status" value="1"/>
</dbReference>
<feature type="chain" id="PRO_5012492380" description="Mechanosensitive ion channel protein" evidence="9">
    <location>
        <begin position="25"/>
        <end position="927"/>
    </location>
</feature>
<feature type="transmembrane region" description="Helical" evidence="8">
    <location>
        <begin position="345"/>
        <end position="367"/>
    </location>
</feature>
<feature type="region of interest" description="Disordered" evidence="7">
    <location>
        <begin position="901"/>
        <end position="927"/>
    </location>
</feature>
<feature type="domain" description="Mechanosensitive ion channel transmembrane helices 2/3" evidence="12">
    <location>
        <begin position="683"/>
        <end position="723"/>
    </location>
</feature>
<feature type="domain" description="Mechanosensitive ion channel MscS" evidence="10">
    <location>
        <begin position="725"/>
        <end position="788"/>
    </location>
</feature>
<feature type="transmembrane region" description="Helical" evidence="8">
    <location>
        <begin position="535"/>
        <end position="556"/>
    </location>
</feature>
<dbReference type="PANTHER" id="PTHR30460:SF0">
    <property type="entry name" value="MODERATE CONDUCTANCE MECHANOSENSITIVE CHANNEL YBIO"/>
    <property type="match status" value="1"/>
</dbReference>
<keyword evidence="4 8" id="KW-0812">Transmembrane</keyword>
<feature type="transmembrane region" description="Helical" evidence="8">
    <location>
        <begin position="194"/>
        <end position="216"/>
    </location>
</feature>
<dbReference type="InterPro" id="IPR045276">
    <property type="entry name" value="YbiO_bact"/>
</dbReference>
<evidence type="ECO:0000259" key="12">
    <source>
        <dbReference type="Pfam" id="PF21088"/>
    </source>
</evidence>
<dbReference type="InterPro" id="IPR006685">
    <property type="entry name" value="MscS_channel_2nd"/>
</dbReference>
<sequence length="927" mass="97906">MRALFKAGLICAAFSLFINSAAVAQTAATAFPPSLHSTPAAAAPAASHDAQTANAVNAAASRQGITPDDARRTIDILRDDVRRSELIKVLSTIAVATPTAAGSAPAPGTGGTAAAATASDAAAAPAGSPPPAEDKADTIVPLQSGGLTARMLRSLDAWMDGFATQMSEAAQAVQEIPLLIANSRALSTDAGQRLLGLLALALLAAFAVGLLLEWGLHAALRRPRKALQEHADRLAERLADRLAMRHAAEARAHPPREQKEEAALAGAPPDAAQAGLAPPSDDVAIIQTHRDGVDHVETVRVGKQNAAGATPAPAAHGDATAPSGQEPRDTSWEQRSHHHWRTLSNLPYAIGALILEILPIALFFIAASLTLRYITADHLRVREAVTGFIQAYVALRLTMAVVRLLVSPAGQGLRLLNVSPATARLLLVSVRWIAGLALFGMAIADTLPLLGAAPALRMAFLKAVSLIVHLSAVVLILRLRRPIRHALRAAPHATGPLAVARNWLADAWAVIAIVVVMGVWVIWAMGVQDGFPKLIHFILMSAVVLVAARLLAILILGSLGRLFSTGSQGDHSGDGTQRAGVTRLAERYYPWTRGLVSVVLILCTVVALFEAWGLDALSWFASGTLGRSLASAASTIVVAIIIAILIWEAAQYAVERRLARWTRRGDAVRAARLRTLLPMLRTALFIVVALIVGLTALNQIGINTTPLLAGASIIGVAVGFGSQKLVQDFITGIFLLMENAMRVGDWVTVAGVSGSVEYLSIRTVRLRGGDGALYIVPFSSVSTVSNTNRGIGNAAVRISVAYDTDIDLVVRELKQIGASLREDPNFKDQILNDIEVWGVDSVDGSMVTLAGQMRCSDKGRWGVQREINRRILERFRELGIEIANPRASLLLPADASPLTVPAGAQAQPVQDDARPGDGAGQTARPKT</sequence>
<keyword evidence="14" id="KW-1185">Reference proteome</keyword>
<evidence type="ECO:0008006" key="15">
    <source>
        <dbReference type="Google" id="ProtNLM"/>
    </source>
</evidence>
<feature type="transmembrane region" description="Helical" evidence="8">
    <location>
        <begin position="425"/>
        <end position="444"/>
    </location>
</feature>
<comment type="similarity">
    <text evidence="2">Belongs to the MscS (TC 1.A.23) family.</text>
</comment>
<dbReference type="PANTHER" id="PTHR30460">
    <property type="entry name" value="MODERATE CONDUCTANCE MECHANOSENSITIVE CHANNEL YBIO"/>
    <property type="match status" value="1"/>
</dbReference>
<feature type="transmembrane region" description="Helical" evidence="8">
    <location>
        <begin position="387"/>
        <end position="405"/>
    </location>
</feature>
<evidence type="ECO:0000256" key="7">
    <source>
        <dbReference type="SAM" id="MobiDB-lite"/>
    </source>
</evidence>
<feature type="compositionally biased region" description="Basic and acidic residues" evidence="7">
    <location>
        <begin position="247"/>
        <end position="262"/>
    </location>
</feature>
<keyword evidence="6 8" id="KW-0472">Membrane</keyword>
<name>A0A261R8W2_9BORD</name>
<evidence type="ECO:0000313" key="13">
    <source>
        <dbReference type="EMBL" id="OZI21448.1"/>
    </source>
</evidence>
<dbReference type="GO" id="GO:0008381">
    <property type="term" value="F:mechanosensitive monoatomic ion channel activity"/>
    <property type="evidence" value="ECO:0007669"/>
    <property type="project" value="InterPro"/>
</dbReference>
<feature type="transmembrane region" description="Helical" evidence="8">
    <location>
        <begin position="588"/>
        <end position="609"/>
    </location>
</feature>
<feature type="region of interest" description="Disordered" evidence="7">
    <location>
        <begin position="306"/>
        <end position="336"/>
    </location>
</feature>
<reference evidence="13" key="1">
    <citation type="submission" date="2017-05" db="EMBL/GenBank/DDBJ databases">
        <title>Complete and WGS of Bordetella genogroups.</title>
        <authorList>
            <person name="Spilker T."/>
            <person name="Lipuma J."/>
        </authorList>
    </citation>
    <scope>NUCLEOTIDE SEQUENCE</scope>
    <source>
        <strain evidence="13">AU21707</strain>
    </source>
</reference>
<dbReference type="InterPro" id="IPR011014">
    <property type="entry name" value="MscS_channel_TM-2"/>
</dbReference>
<feature type="region of interest" description="Disordered" evidence="7">
    <location>
        <begin position="247"/>
        <end position="277"/>
    </location>
</feature>
<evidence type="ECO:0000256" key="3">
    <source>
        <dbReference type="ARBA" id="ARBA00022475"/>
    </source>
</evidence>
<dbReference type="EMBL" id="NEVJ01000003">
    <property type="protein sequence ID" value="OZI21448.1"/>
    <property type="molecule type" value="Genomic_DNA"/>
</dbReference>
<feature type="domain" description="Mechanosensitive ion channel MscS C-terminal" evidence="11">
    <location>
        <begin position="796"/>
        <end position="882"/>
    </location>
</feature>
<dbReference type="Gene3D" id="3.30.70.100">
    <property type="match status" value="1"/>
</dbReference>
<protein>
    <recommendedName>
        <fullName evidence="15">Mechanosensitive ion channel protein</fullName>
    </recommendedName>
</protein>
<dbReference type="SUPFAM" id="SSF82689">
    <property type="entry name" value="Mechanosensitive channel protein MscS (YggB), C-terminal domain"/>
    <property type="match status" value="1"/>
</dbReference>
<evidence type="ECO:0000256" key="5">
    <source>
        <dbReference type="ARBA" id="ARBA00022989"/>
    </source>
</evidence>
<feature type="transmembrane region" description="Helical" evidence="8">
    <location>
        <begin position="503"/>
        <end position="523"/>
    </location>
</feature>
<dbReference type="GO" id="GO:0005886">
    <property type="term" value="C:plasma membrane"/>
    <property type="evidence" value="ECO:0007669"/>
    <property type="project" value="UniProtKB-SubCell"/>
</dbReference>
<proteinExistence type="inferred from homology"/>
<dbReference type="InterPro" id="IPR049278">
    <property type="entry name" value="MS_channel_C"/>
</dbReference>
<gene>
    <name evidence="13" type="ORF">CAL26_19430</name>
</gene>
<feature type="transmembrane region" description="Helical" evidence="8">
    <location>
        <begin position="629"/>
        <end position="654"/>
    </location>
</feature>
<dbReference type="AlphaFoldDB" id="A0A261R8W2"/>
<dbReference type="Gene3D" id="1.10.287.1260">
    <property type="match status" value="1"/>
</dbReference>
<dbReference type="InterPro" id="IPR049142">
    <property type="entry name" value="MS_channel_1st"/>
</dbReference>
<dbReference type="InterPro" id="IPR010920">
    <property type="entry name" value="LSM_dom_sf"/>
</dbReference>
<evidence type="ECO:0000256" key="1">
    <source>
        <dbReference type="ARBA" id="ARBA00004651"/>
    </source>
</evidence>
<comment type="caution">
    <text evidence="13">The sequence shown here is derived from an EMBL/GenBank/DDBJ whole genome shotgun (WGS) entry which is preliminary data.</text>
</comment>
<feature type="compositionally biased region" description="Low complexity" evidence="7">
    <location>
        <begin position="306"/>
        <end position="322"/>
    </location>
</feature>
<dbReference type="InterPro" id="IPR011066">
    <property type="entry name" value="MscS_channel_C_sf"/>
</dbReference>
<evidence type="ECO:0000259" key="11">
    <source>
        <dbReference type="Pfam" id="PF21082"/>
    </source>
</evidence>
<dbReference type="Pfam" id="PF21082">
    <property type="entry name" value="MS_channel_3rd"/>
    <property type="match status" value="1"/>
</dbReference>
<feature type="signal peptide" evidence="9">
    <location>
        <begin position="1"/>
        <end position="24"/>
    </location>
</feature>
<evidence type="ECO:0000256" key="9">
    <source>
        <dbReference type="SAM" id="SignalP"/>
    </source>
</evidence>
<feature type="compositionally biased region" description="Low complexity" evidence="7">
    <location>
        <begin position="99"/>
        <end position="126"/>
    </location>
</feature>
<feature type="compositionally biased region" description="Basic and acidic residues" evidence="7">
    <location>
        <begin position="326"/>
        <end position="335"/>
    </location>
</feature>
<keyword evidence="5 8" id="KW-1133">Transmembrane helix</keyword>
<dbReference type="RefSeq" id="WP_094849977.1">
    <property type="nucleotide sequence ID" value="NZ_NEVJ01000003.1"/>
</dbReference>
<feature type="transmembrane region" description="Helical" evidence="8">
    <location>
        <begin position="456"/>
        <end position="477"/>
    </location>
</feature>
<dbReference type="SUPFAM" id="SSF50182">
    <property type="entry name" value="Sm-like ribonucleoproteins"/>
    <property type="match status" value="1"/>
</dbReference>
<dbReference type="Pfam" id="PF00924">
    <property type="entry name" value="MS_channel_2nd"/>
    <property type="match status" value="1"/>
</dbReference>
<organism evidence="13 14">
    <name type="scientific">Bordetella genomosp. 9</name>
    <dbReference type="NCBI Taxonomy" id="1416803"/>
    <lineage>
        <taxon>Bacteria</taxon>
        <taxon>Pseudomonadati</taxon>
        <taxon>Pseudomonadota</taxon>
        <taxon>Betaproteobacteria</taxon>
        <taxon>Burkholderiales</taxon>
        <taxon>Alcaligenaceae</taxon>
        <taxon>Bordetella</taxon>
    </lineage>
</organism>
<dbReference type="Gene3D" id="2.30.30.60">
    <property type="match status" value="1"/>
</dbReference>
<keyword evidence="9" id="KW-0732">Signal</keyword>
<keyword evidence="3" id="KW-1003">Cell membrane</keyword>
<accession>A0A261R8W2</accession>
<feature type="transmembrane region" description="Helical" evidence="8">
    <location>
        <begin position="675"/>
        <end position="694"/>
    </location>
</feature>
<feature type="region of interest" description="Disordered" evidence="7">
    <location>
        <begin position="99"/>
        <end position="138"/>
    </location>
</feature>
<evidence type="ECO:0000256" key="8">
    <source>
        <dbReference type="SAM" id="Phobius"/>
    </source>
</evidence>
<dbReference type="Pfam" id="PF21088">
    <property type="entry name" value="MS_channel_1st"/>
    <property type="match status" value="1"/>
</dbReference>
<evidence type="ECO:0000256" key="2">
    <source>
        <dbReference type="ARBA" id="ARBA00008017"/>
    </source>
</evidence>
<evidence type="ECO:0000256" key="6">
    <source>
        <dbReference type="ARBA" id="ARBA00023136"/>
    </source>
</evidence>
<evidence type="ECO:0000313" key="14">
    <source>
        <dbReference type="Proteomes" id="UP000216857"/>
    </source>
</evidence>